<keyword evidence="3 5" id="KW-1133">Transmembrane helix</keyword>
<evidence type="ECO:0000256" key="3">
    <source>
        <dbReference type="ARBA" id="ARBA00022989"/>
    </source>
</evidence>
<evidence type="ECO:0000259" key="6">
    <source>
        <dbReference type="Pfam" id="PF03168"/>
    </source>
</evidence>
<feature type="domain" description="Late embryogenesis abundant protein LEA-2 subgroup" evidence="6">
    <location>
        <begin position="101"/>
        <end position="203"/>
    </location>
</feature>
<evidence type="ECO:0000256" key="2">
    <source>
        <dbReference type="ARBA" id="ARBA00022692"/>
    </source>
</evidence>
<evidence type="ECO:0000256" key="1">
    <source>
        <dbReference type="ARBA" id="ARBA00004167"/>
    </source>
</evidence>
<comment type="caution">
    <text evidence="7">The sequence shown here is derived from an EMBL/GenBank/DDBJ whole genome shotgun (WGS) entry which is preliminary data.</text>
</comment>
<dbReference type="Proteomes" id="UP000187609">
    <property type="component" value="Unassembled WGS sequence"/>
</dbReference>
<gene>
    <name evidence="7" type="primary">YLS9_2</name>
    <name evidence="7" type="ORF">A4A49_64938</name>
</gene>
<dbReference type="EMBL" id="MJEQ01000520">
    <property type="protein sequence ID" value="OIT35714.1"/>
    <property type="molecule type" value="Genomic_DNA"/>
</dbReference>
<proteinExistence type="predicted"/>
<evidence type="ECO:0000256" key="5">
    <source>
        <dbReference type="SAM" id="Phobius"/>
    </source>
</evidence>
<dbReference type="InterPro" id="IPR044839">
    <property type="entry name" value="NDR1-like"/>
</dbReference>
<dbReference type="Pfam" id="PF03168">
    <property type="entry name" value="LEA_2"/>
    <property type="match status" value="1"/>
</dbReference>
<dbReference type="GO" id="GO:0009506">
    <property type="term" value="C:plasmodesma"/>
    <property type="evidence" value="ECO:0007669"/>
    <property type="project" value="TreeGrafter"/>
</dbReference>
<dbReference type="GO" id="GO:0005886">
    <property type="term" value="C:plasma membrane"/>
    <property type="evidence" value="ECO:0007669"/>
    <property type="project" value="TreeGrafter"/>
</dbReference>
<evidence type="ECO:0000313" key="7">
    <source>
        <dbReference type="EMBL" id="OIT35714.1"/>
    </source>
</evidence>
<keyword evidence="4 5" id="KW-0472">Membrane</keyword>
<sequence length="230" mass="26212">MPEPHLNGAYYGPSVPPPTKTYHRSRGGSSCNPCSCLCSCICNCICQIIFTLLIIIGVIALVLWLVLRPNKVKFYVTDATLTQFDLSTTNNTIYYDLALNMTIRNPNKRIGIYYDSIEARAMYQGERFASQNLEPFYQGHKNTSSLHSVFKGQSLVILGDREKSNYNNEKNLGVYGMEVKLYMRIRLKAGWIKTRKIKPKIECDFKVPLQSNGRSSSSADFEETRCHLDW</sequence>
<dbReference type="PANTHER" id="PTHR31415:SF165">
    <property type="entry name" value="HIN1"/>
    <property type="match status" value="1"/>
</dbReference>
<feature type="transmembrane region" description="Helical" evidence="5">
    <location>
        <begin position="48"/>
        <end position="67"/>
    </location>
</feature>
<dbReference type="STRING" id="49451.A0A314L439"/>
<dbReference type="GO" id="GO:0098542">
    <property type="term" value="P:defense response to other organism"/>
    <property type="evidence" value="ECO:0007669"/>
    <property type="project" value="InterPro"/>
</dbReference>
<name>A0A314L439_NICAT</name>
<keyword evidence="8" id="KW-1185">Reference proteome</keyword>
<organism evidence="7 8">
    <name type="scientific">Nicotiana attenuata</name>
    <name type="common">Coyote tobacco</name>
    <dbReference type="NCBI Taxonomy" id="49451"/>
    <lineage>
        <taxon>Eukaryota</taxon>
        <taxon>Viridiplantae</taxon>
        <taxon>Streptophyta</taxon>
        <taxon>Embryophyta</taxon>
        <taxon>Tracheophyta</taxon>
        <taxon>Spermatophyta</taxon>
        <taxon>Magnoliopsida</taxon>
        <taxon>eudicotyledons</taxon>
        <taxon>Gunneridae</taxon>
        <taxon>Pentapetalae</taxon>
        <taxon>asterids</taxon>
        <taxon>lamiids</taxon>
        <taxon>Solanales</taxon>
        <taxon>Solanaceae</taxon>
        <taxon>Nicotianoideae</taxon>
        <taxon>Nicotianeae</taxon>
        <taxon>Nicotiana</taxon>
    </lineage>
</organism>
<dbReference type="Gramene" id="OIT35714">
    <property type="protein sequence ID" value="OIT35714"/>
    <property type="gene ID" value="A4A49_64938"/>
</dbReference>
<keyword evidence="2 5" id="KW-0812">Transmembrane</keyword>
<comment type="subcellular location">
    <subcellularLocation>
        <location evidence="1">Membrane</location>
        <topology evidence="1">Single-pass membrane protein</topology>
    </subcellularLocation>
</comment>
<protein>
    <submittedName>
        <fullName evidence="7">Protein yls9</fullName>
    </submittedName>
</protein>
<evidence type="ECO:0000256" key="4">
    <source>
        <dbReference type="ARBA" id="ARBA00023136"/>
    </source>
</evidence>
<dbReference type="InterPro" id="IPR004864">
    <property type="entry name" value="LEA_2"/>
</dbReference>
<evidence type="ECO:0000313" key="8">
    <source>
        <dbReference type="Proteomes" id="UP000187609"/>
    </source>
</evidence>
<dbReference type="AlphaFoldDB" id="A0A314L439"/>
<reference evidence="7" key="1">
    <citation type="submission" date="2016-11" db="EMBL/GenBank/DDBJ databases">
        <title>The genome of Nicotiana attenuata.</title>
        <authorList>
            <person name="Xu S."/>
            <person name="Brockmoeller T."/>
            <person name="Gaquerel E."/>
            <person name="Navarro A."/>
            <person name="Kuhl H."/>
            <person name="Gase K."/>
            <person name="Ling Z."/>
            <person name="Zhou W."/>
            <person name="Kreitzer C."/>
            <person name="Stanke M."/>
            <person name="Tang H."/>
            <person name="Lyons E."/>
            <person name="Pandey P."/>
            <person name="Pandey S.P."/>
            <person name="Timmermann B."/>
            <person name="Baldwin I.T."/>
        </authorList>
    </citation>
    <scope>NUCLEOTIDE SEQUENCE [LARGE SCALE GENOMIC DNA]</scope>
    <source>
        <strain evidence="7">UT</strain>
    </source>
</reference>
<dbReference type="PANTHER" id="PTHR31415">
    <property type="entry name" value="OS05G0367900 PROTEIN"/>
    <property type="match status" value="1"/>
</dbReference>
<accession>A0A314L439</accession>